<dbReference type="PANTHER" id="PTHR37844">
    <property type="entry name" value="SER/THR PROTEIN PHOSPHATASE SUPERFAMILY (AFU_ORTHOLOGUE AFUA_1G14840)"/>
    <property type="match status" value="1"/>
</dbReference>
<dbReference type="EMBL" id="QUQM01000002">
    <property type="protein sequence ID" value="KAA8651594.1"/>
    <property type="molecule type" value="Genomic_DNA"/>
</dbReference>
<dbReference type="Proteomes" id="UP000324241">
    <property type="component" value="Unassembled WGS sequence"/>
</dbReference>
<reference evidence="2 5" key="2">
    <citation type="submission" date="2019-08" db="EMBL/GenBank/DDBJ databases">
        <title>The genome sequence of a newly discovered highly antifungal drug resistant Aspergillus species, Aspergillus tanneri NIH 1004.</title>
        <authorList>
            <person name="Mounaud S."/>
            <person name="Singh I."/>
            <person name="Joardar V."/>
            <person name="Pakala S."/>
            <person name="Pakala S."/>
            <person name="Venepally P."/>
            <person name="Chung J.K."/>
            <person name="Losada L."/>
            <person name="Nierman W.C."/>
        </authorList>
    </citation>
    <scope>NUCLEOTIDE SEQUENCE [LARGE SCALE GENOMIC DNA]</scope>
    <source>
        <strain evidence="2 5">NIH1004</strain>
    </source>
</reference>
<accession>A0A4S3JTC8</accession>
<dbReference type="SUPFAM" id="SSF56300">
    <property type="entry name" value="Metallo-dependent phosphatases"/>
    <property type="match status" value="1"/>
</dbReference>
<protein>
    <recommendedName>
        <fullName evidence="1">Calcineurin-like phosphoesterase domain-containing protein</fullName>
    </recommendedName>
</protein>
<feature type="domain" description="Calcineurin-like phosphoesterase" evidence="1">
    <location>
        <begin position="4"/>
        <end position="235"/>
    </location>
</feature>
<evidence type="ECO:0000313" key="5">
    <source>
        <dbReference type="Proteomes" id="UP000324241"/>
    </source>
</evidence>
<evidence type="ECO:0000313" key="3">
    <source>
        <dbReference type="EMBL" id="THC98287.1"/>
    </source>
</evidence>
<proteinExistence type="predicted"/>
<dbReference type="AlphaFoldDB" id="A0A4S3JTC8"/>
<dbReference type="PANTHER" id="PTHR37844:SF2">
    <property type="entry name" value="SER_THR PROTEIN PHOSPHATASE SUPERFAMILY (AFU_ORTHOLOGUE AFUA_1G14840)"/>
    <property type="match status" value="1"/>
</dbReference>
<evidence type="ECO:0000313" key="2">
    <source>
        <dbReference type="EMBL" id="KAA8651594.1"/>
    </source>
</evidence>
<dbReference type="InterPro" id="IPR004843">
    <property type="entry name" value="Calcineurin-like_PHP"/>
</dbReference>
<sequence length="271" mass="31192">MARFQILSDLHLENPCAYDAFDVPPQAPYLALLGDIGNVRDEGLFLFLEVQLRKFQIVFFLLGNHEPYHFSWTTARERVVSFEQTIRQRRAQKEQTDSQPLGQFVFLDRRRYDLSSDVTVLGCTLHSHVPPAQVERVSYSLNDFYHINNWTVEEHNAAHDADRSWLNTQVSSIEKSEPNRKIVIFSHHSPTEAESAVDPAHANSSISSGFATDMTKDPCWKSFQVQLWASGHTHYNFDFTDEKTGMRVMANQRGYYFAQAKGFDVEKVVEI</sequence>
<dbReference type="Pfam" id="PF00149">
    <property type="entry name" value="Metallophos"/>
    <property type="match status" value="1"/>
</dbReference>
<comment type="caution">
    <text evidence="3">The sequence shown here is derived from an EMBL/GenBank/DDBJ whole genome shotgun (WGS) entry which is preliminary data.</text>
</comment>
<organism evidence="3 4">
    <name type="scientific">Aspergillus tanneri</name>
    <dbReference type="NCBI Taxonomy" id="1220188"/>
    <lineage>
        <taxon>Eukaryota</taxon>
        <taxon>Fungi</taxon>
        <taxon>Dikarya</taxon>
        <taxon>Ascomycota</taxon>
        <taxon>Pezizomycotina</taxon>
        <taxon>Eurotiomycetes</taxon>
        <taxon>Eurotiomycetidae</taxon>
        <taxon>Eurotiales</taxon>
        <taxon>Aspergillaceae</taxon>
        <taxon>Aspergillus</taxon>
        <taxon>Aspergillus subgen. Circumdati</taxon>
    </lineage>
</organism>
<keyword evidence="4" id="KW-1185">Reference proteome</keyword>
<dbReference type="OrthoDB" id="550558at2759"/>
<dbReference type="Proteomes" id="UP000308092">
    <property type="component" value="Unassembled WGS sequence"/>
</dbReference>
<dbReference type="EMBL" id="SOSA01000048">
    <property type="protein sequence ID" value="THC98287.1"/>
    <property type="molecule type" value="Genomic_DNA"/>
</dbReference>
<dbReference type="VEuPathDB" id="FungiDB:EYZ11_002220"/>
<dbReference type="Gene3D" id="3.60.21.10">
    <property type="match status" value="1"/>
</dbReference>
<name>A0A4S3JTC8_9EURO</name>
<dbReference type="InterPro" id="IPR029052">
    <property type="entry name" value="Metallo-depent_PP-like"/>
</dbReference>
<evidence type="ECO:0000259" key="1">
    <source>
        <dbReference type="Pfam" id="PF00149"/>
    </source>
</evidence>
<dbReference type="GO" id="GO:0016787">
    <property type="term" value="F:hydrolase activity"/>
    <property type="evidence" value="ECO:0007669"/>
    <property type="project" value="InterPro"/>
</dbReference>
<reference evidence="3 4" key="1">
    <citation type="submission" date="2019-03" db="EMBL/GenBank/DDBJ databases">
        <title>The genome sequence of a newly discovered highly antifungal drug resistant Aspergillus species, Aspergillus tanneri NIH 1004.</title>
        <authorList>
            <person name="Mounaud S."/>
            <person name="Singh I."/>
            <person name="Joardar V."/>
            <person name="Pakala S."/>
            <person name="Pakala S."/>
            <person name="Venepally P."/>
            <person name="Hoover J."/>
            <person name="Nierman W."/>
            <person name="Chung J."/>
            <person name="Losada L."/>
        </authorList>
    </citation>
    <scope>NUCLEOTIDE SEQUENCE [LARGE SCALE GENOMIC DNA]</scope>
    <source>
        <strain evidence="3 4">NIH1004</strain>
    </source>
</reference>
<dbReference type="RefSeq" id="XP_033430955.1">
    <property type="nucleotide sequence ID" value="XM_033565198.1"/>
</dbReference>
<gene>
    <name evidence="2" type="ORF">ATNIH1004_000484</name>
    <name evidence="3" type="ORF">EYZ11_002220</name>
</gene>
<dbReference type="GeneID" id="54323186"/>
<evidence type="ECO:0000313" key="4">
    <source>
        <dbReference type="Proteomes" id="UP000308092"/>
    </source>
</evidence>